<name>A0A6N8SKS6_9HYPH</name>
<keyword evidence="2" id="KW-1185">Reference proteome</keyword>
<organism evidence="1 2">
    <name type="scientific">Shinella kummerowiae</name>
    <dbReference type="NCBI Taxonomy" id="417745"/>
    <lineage>
        <taxon>Bacteria</taxon>
        <taxon>Pseudomonadati</taxon>
        <taxon>Pseudomonadota</taxon>
        <taxon>Alphaproteobacteria</taxon>
        <taxon>Hyphomicrobiales</taxon>
        <taxon>Rhizobiaceae</taxon>
        <taxon>Shinella</taxon>
    </lineage>
</organism>
<accession>A0A6N8SKS6</accession>
<evidence type="ECO:0000313" key="2">
    <source>
        <dbReference type="Proteomes" id="UP000435802"/>
    </source>
</evidence>
<reference evidence="1 2" key="1">
    <citation type="submission" date="2019-12" db="EMBL/GenBank/DDBJ databases">
        <title>Shinella kummerowiae sp. nov., a symbiotic bacterium isolated from root nodules of the herbal legume Kummerowia stipulacea.</title>
        <authorList>
            <person name="Gao J."/>
        </authorList>
    </citation>
    <scope>NUCLEOTIDE SEQUENCE [LARGE SCALE GENOMIC DNA]</scope>
    <source>
        <strain evidence="1 2">CCBAU 25048</strain>
    </source>
</reference>
<dbReference type="RefSeq" id="WP_160862908.1">
    <property type="nucleotide sequence ID" value="NZ_WUMK01000023.1"/>
</dbReference>
<dbReference type="AlphaFoldDB" id="A0A6N8SKS6"/>
<proteinExistence type="predicted"/>
<protein>
    <submittedName>
        <fullName evidence="1">Uncharacterized protein</fullName>
    </submittedName>
</protein>
<comment type="caution">
    <text evidence="1">The sequence shown here is derived from an EMBL/GenBank/DDBJ whole genome shotgun (WGS) entry which is preliminary data.</text>
</comment>
<dbReference type="Proteomes" id="UP000435802">
    <property type="component" value="Unassembled WGS sequence"/>
</dbReference>
<dbReference type="OrthoDB" id="7348468at2"/>
<gene>
    <name evidence="1" type="ORF">GR138_30015</name>
</gene>
<evidence type="ECO:0000313" key="1">
    <source>
        <dbReference type="EMBL" id="MXN49431.1"/>
    </source>
</evidence>
<sequence length="299" mass="34593">MTKQQNFPGPTYQQVAARMPLPAPSFLRRVTEFVPVYDYLAAQIGFASRFDRAVKRVAMRGGGALSPVQCRFYFRDTLLLMIDPKTVNQRLHDHLFDGERVRWIGQYFVDGSDWKPITRPLHGSRSHSEIVELSQFGRDFRRGPRYLHYVDKIKRGDMLKRNRVEIDTIEKLDSYFEYYLALIKSIETKGIVHHSIFGLFNHTGRGHRWTRSFWQDLAERPIGVAINADGRLVRHSSGKHRMAAALALGVNRIPVEIRLVHARWLSRQSERLTLPPAEAMLATLKQAEVSDWQTIAFHD</sequence>
<dbReference type="EMBL" id="WUMK01000023">
    <property type="protein sequence ID" value="MXN49431.1"/>
    <property type="molecule type" value="Genomic_DNA"/>
</dbReference>